<reference evidence="1" key="2">
    <citation type="submission" date="2025-09" db="UniProtKB">
        <authorList>
            <consortium name="Ensembl"/>
        </authorList>
    </citation>
    <scope>IDENTIFICATION</scope>
</reference>
<dbReference type="AlphaFoldDB" id="A0A2K5L0F7"/>
<reference evidence="1" key="1">
    <citation type="submission" date="2025-08" db="UniProtKB">
        <authorList>
            <consortium name="Ensembl"/>
        </authorList>
    </citation>
    <scope>IDENTIFICATION</scope>
</reference>
<protein>
    <submittedName>
        <fullName evidence="1">Uncharacterized protein</fullName>
    </submittedName>
</protein>
<organism evidence="1 2">
    <name type="scientific">Cercocebus atys</name>
    <name type="common">Sooty mangabey</name>
    <name type="synonym">Cercocebus torquatus atys</name>
    <dbReference type="NCBI Taxonomy" id="9531"/>
    <lineage>
        <taxon>Eukaryota</taxon>
        <taxon>Metazoa</taxon>
        <taxon>Chordata</taxon>
        <taxon>Craniata</taxon>
        <taxon>Vertebrata</taxon>
        <taxon>Euteleostomi</taxon>
        <taxon>Mammalia</taxon>
        <taxon>Eutheria</taxon>
        <taxon>Euarchontoglires</taxon>
        <taxon>Primates</taxon>
        <taxon>Haplorrhini</taxon>
        <taxon>Catarrhini</taxon>
        <taxon>Cercopithecidae</taxon>
        <taxon>Cercopithecinae</taxon>
        <taxon>Cercocebus</taxon>
    </lineage>
</organism>
<dbReference type="Bgee" id="ENSCATG00000020143">
    <property type="expression patterns" value="Expressed in colon and 2 other cell types or tissues"/>
</dbReference>
<dbReference type="Proteomes" id="UP000233060">
    <property type="component" value="Unassembled WGS sequence"/>
</dbReference>
<evidence type="ECO:0000313" key="2">
    <source>
        <dbReference type="Proteomes" id="UP000233060"/>
    </source>
</evidence>
<dbReference type="GeneTree" id="ENSGT00910000146949"/>
<proteinExistence type="predicted"/>
<sequence length="105" mass="11925">MPLLLQCNDPGYVQDILWLAPGKPLDKASTLKITELLLPSPTLSTLSPFISKVRPNVKTFMKEKWGVSATASRKADVFIVCCNLFVLEWFLKICRRKKNKYLNSP</sequence>
<name>A0A2K5L0F7_CERAT</name>
<dbReference type="Ensembl" id="ENSCATT00000023191.1">
    <property type="protein sequence ID" value="ENSCATP00000006442.1"/>
    <property type="gene ID" value="ENSCATG00000020143.1"/>
</dbReference>
<evidence type="ECO:0000313" key="1">
    <source>
        <dbReference type="Ensembl" id="ENSCATP00000006442.1"/>
    </source>
</evidence>
<dbReference type="OMA" id="VFIVCRN"/>
<accession>A0A2K5L0F7</accession>
<keyword evidence="2" id="KW-1185">Reference proteome</keyword>